<protein>
    <recommendedName>
        <fullName evidence="3">Skp1-related protein</fullName>
    </recommendedName>
</protein>
<accession>G0MBK5</accession>
<organism evidence="7">
    <name type="scientific">Caenorhabditis brenneri</name>
    <name type="common">Nematode worm</name>
    <dbReference type="NCBI Taxonomy" id="135651"/>
    <lineage>
        <taxon>Eukaryota</taxon>
        <taxon>Metazoa</taxon>
        <taxon>Ecdysozoa</taxon>
        <taxon>Nematoda</taxon>
        <taxon>Chromadorea</taxon>
        <taxon>Rhabditida</taxon>
        <taxon>Rhabditina</taxon>
        <taxon>Rhabditomorpha</taxon>
        <taxon>Rhabditoidea</taxon>
        <taxon>Rhabditidae</taxon>
        <taxon>Peloderinae</taxon>
        <taxon>Caenorhabditis</taxon>
    </lineage>
</organism>
<evidence type="ECO:0000256" key="4">
    <source>
        <dbReference type="SAM" id="MobiDB-lite"/>
    </source>
</evidence>
<keyword evidence="2 3" id="KW-0833">Ubl conjugation pathway</keyword>
<dbReference type="InterPro" id="IPR011333">
    <property type="entry name" value="SKP1/BTB/POZ_sf"/>
</dbReference>
<dbReference type="Proteomes" id="UP000008068">
    <property type="component" value="Unassembled WGS sequence"/>
</dbReference>
<comment type="similarity">
    <text evidence="1 3">Belongs to the SKP1 family.</text>
</comment>
<evidence type="ECO:0000256" key="2">
    <source>
        <dbReference type="ARBA" id="ARBA00022786"/>
    </source>
</evidence>
<dbReference type="InterPro" id="IPR036296">
    <property type="entry name" value="SKP1-like_dim_sf"/>
</dbReference>
<evidence type="ECO:0000256" key="3">
    <source>
        <dbReference type="PIRNR" id="PIRNR028729"/>
    </source>
</evidence>
<dbReference type="InParanoid" id="G0MBK5"/>
<dbReference type="FunCoup" id="G0MBK5">
    <property type="interactions" value="467"/>
</dbReference>
<dbReference type="Gene3D" id="3.30.710.10">
    <property type="entry name" value="Potassium Channel Kv1.1, Chain A"/>
    <property type="match status" value="1"/>
</dbReference>
<feature type="region of interest" description="Disordered" evidence="4">
    <location>
        <begin position="143"/>
        <end position="162"/>
    </location>
</feature>
<dbReference type="SUPFAM" id="SSF54695">
    <property type="entry name" value="POZ domain"/>
    <property type="match status" value="1"/>
</dbReference>
<evidence type="ECO:0000256" key="1">
    <source>
        <dbReference type="ARBA" id="ARBA00009993"/>
    </source>
</evidence>
<name>G0MBK5_CAEBE</name>
<dbReference type="SMART" id="SM00512">
    <property type="entry name" value="Skp1"/>
    <property type="match status" value="1"/>
</dbReference>
<dbReference type="InterPro" id="IPR016897">
    <property type="entry name" value="SKP1"/>
</dbReference>
<feature type="compositionally biased region" description="Basic and acidic residues" evidence="4">
    <location>
        <begin position="144"/>
        <end position="162"/>
    </location>
</feature>
<dbReference type="HOGENOM" id="CLU_059252_1_1_1"/>
<dbReference type="GO" id="GO:0016567">
    <property type="term" value="P:protein ubiquitination"/>
    <property type="evidence" value="ECO:0007669"/>
    <property type="project" value="UniProtKB-UniPathway"/>
</dbReference>
<feature type="domain" description="SKP1 component POZ" evidence="5">
    <location>
        <begin position="11"/>
        <end position="73"/>
    </location>
</feature>
<evidence type="ECO:0000259" key="5">
    <source>
        <dbReference type="Pfam" id="PF03931"/>
    </source>
</evidence>
<dbReference type="PIRSF" id="PIRSF028729">
    <property type="entry name" value="E3_ubiquit_lig_SCF_Skp"/>
    <property type="match status" value="1"/>
</dbReference>
<evidence type="ECO:0000313" key="7">
    <source>
        <dbReference type="Proteomes" id="UP000008068"/>
    </source>
</evidence>
<dbReference type="PANTHER" id="PTHR11165">
    <property type="entry name" value="SKP1"/>
    <property type="match status" value="1"/>
</dbReference>
<dbReference type="Pfam" id="PF03931">
    <property type="entry name" value="Skp1_POZ"/>
    <property type="match status" value="1"/>
</dbReference>
<dbReference type="EMBL" id="GL379788">
    <property type="protein sequence ID" value="EGT40317.1"/>
    <property type="molecule type" value="Genomic_DNA"/>
</dbReference>
<dbReference type="AlphaFoldDB" id="G0MBK5"/>
<sequence>MQVEEPVVLYKLRAIDGQRFLVDRRTVAMIGRLEDLFANAGLDYIPTDELQPIRLEIPSTVMRKVIEWCDHHKFDPPFDGSQPETNDLPDWDTNFFMVRHSLLFGMIRAARDFNVPGLFAMCCRVVGQNPREIIAGLLEDSHDEEMNRQRRQNDRHYSAAAA</sequence>
<gene>
    <name evidence="6" type="primary">Cbn-skr-19</name>
    <name evidence="6" type="ORF">CAEBREN_18818</name>
</gene>
<dbReference type="GO" id="GO:0006511">
    <property type="term" value="P:ubiquitin-dependent protein catabolic process"/>
    <property type="evidence" value="ECO:0007669"/>
    <property type="project" value="InterPro"/>
</dbReference>
<dbReference type="InterPro" id="IPR016073">
    <property type="entry name" value="Skp1_comp_POZ"/>
</dbReference>
<comment type="function">
    <text evidence="3">Probable essential component of SCF (SKP1-CUL1-F-box protein) E3 ubiquitin-protein ligase complexes, which mediate the ubiquitination and subsequent proteasomal degradation of target proteins. Regulates cell proliferation during embryonic and larval development.</text>
</comment>
<dbReference type="OrthoDB" id="2342932at2759"/>
<dbReference type="eggNOG" id="KOG1724">
    <property type="taxonomic scope" value="Eukaryota"/>
</dbReference>
<reference evidence="7" key="1">
    <citation type="submission" date="2011-07" db="EMBL/GenBank/DDBJ databases">
        <authorList>
            <consortium name="Caenorhabditis brenneri Sequencing and Analysis Consortium"/>
            <person name="Wilson R.K."/>
        </authorList>
    </citation>
    <scope>NUCLEOTIDE SEQUENCE [LARGE SCALE GENOMIC DNA]</scope>
    <source>
        <strain evidence="7">PB2801</strain>
    </source>
</reference>
<comment type="pathway">
    <text evidence="3">Protein modification; protein ubiquitination.</text>
</comment>
<dbReference type="STRING" id="135651.G0MBK5"/>
<dbReference type="UniPathway" id="UPA00143"/>
<keyword evidence="7" id="KW-1185">Reference proteome</keyword>
<dbReference type="OMA" id="GLFAMCC"/>
<dbReference type="InterPro" id="IPR001232">
    <property type="entry name" value="SKP1-like"/>
</dbReference>
<proteinExistence type="inferred from homology"/>
<dbReference type="FunFam" id="3.30.710.10:FF:000124">
    <property type="entry name" value="Protein CBG09126"/>
    <property type="match status" value="1"/>
</dbReference>
<evidence type="ECO:0000313" key="6">
    <source>
        <dbReference type="EMBL" id="EGT40317.1"/>
    </source>
</evidence>
<dbReference type="SUPFAM" id="SSF81382">
    <property type="entry name" value="Skp1 dimerisation domain-like"/>
    <property type="match status" value="1"/>
</dbReference>